<sequence length="306" mass="34590">MGKVSAYRTESSDTNKEDHNTGNYDRRREQVRRAQKKHRDQKDKNCRMLEDELHKLYGLLSAMDEIRGLHQENAILKEIMARHSIPLPPHILQSNPALAEVSLVGDSGSHQHILVKVPEYEVQRDHSGAQCCNITTGNPQIQGVHDLFDQPTDTLQANHQTKPSYFFGNRRFAQMGVDFVLSLEQPCFFHTQPLGEEEPSGHALSMQGLLLSAAPSVLHGKTSWEIPAQQLEKLFELSGSLGLDGYITPVQAWNRIVSRFSIENLPCDKLDMLRTAMIPHIKCYGFGALMEEEIFESLMGTIFLEN</sequence>
<protein>
    <recommendedName>
        <fullName evidence="4">BZIP domain-containing protein</fullName>
    </recommendedName>
</protein>
<dbReference type="InterPro" id="IPR046347">
    <property type="entry name" value="bZIP_sf"/>
</dbReference>
<comment type="caution">
    <text evidence="2">The sequence shown here is derived from an EMBL/GenBank/DDBJ whole genome shotgun (WGS) entry which is preliminary data.</text>
</comment>
<reference evidence="2" key="1">
    <citation type="submission" date="2022-12" db="EMBL/GenBank/DDBJ databases">
        <authorList>
            <person name="Petersen C."/>
        </authorList>
    </citation>
    <scope>NUCLEOTIDE SEQUENCE</scope>
    <source>
        <strain evidence="2">IBT 35673</strain>
    </source>
</reference>
<reference evidence="2" key="2">
    <citation type="journal article" date="2023" name="IMA Fungus">
        <title>Comparative genomic study of the Penicillium genus elucidates a diverse pangenome and 15 lateral gene transfer events.</title>
        <authorList>
            <person name="Petersen C."/>
            <person name="Sorensen T."/>
            <person name="Nielsen M.R."/>
            <person name="Sondergaard T.E."/>
            <person name="Sorensen J.L."/>
            <person name="Fitzpatrick D.A."/>
            <person name="Frisvad J.C."/>
            <person name="Nielsen K.L."/>
        </authorList>
    </citation>
    <scope>NUCLEOTIDE SEQUENCE</scope>
    <source>
        <strain evidence="2">IBT 35673</strain>
    </source>
</reference>
<evidence type="ECO:0000313" key="2">
    <source>
        <dbReference type="EMBL" id="KAJ5344463.1"/>
    </source>
</evidence>
<dbReference type="Gene3D" id="1.20.5.170">
    <property type="match status" value="1"/>
</dbReference>
<name>A0A9W9QUU3_PENBR</name>
<dbReference type="EMBL" id="JAPZBQ010000002">
    <property type="protein sequence ID" value="KAJ5344463.1"/>
    <property type="molecule type" value="Genomic_DNA"/>
</dbReference>
<dbReference type="CDD" id="cd14686">
    <property type="entry name" value="bZIP"/>
    <property type="match status" value="1"/>
</dbReference>
<evidence type="ECO:0008006" key="4">
    <source>
        <dbReference type="Google" id="ProtNLM"/>
    </source>
</evidence>
<gene>
    <name evidence="2" type="ORF">N7452_002467</name>
</gene>
<dbReference type="Proteomes" id="UP001147695">
    <property type="component" value="Unassembled WGS sequence"/>
</dbReference>
<dbReference type="AlphaFoldDB" id="A0A9W9QUU3"/>
<evidence type="ECO:0000256" key="1">
    <source>
        <dbReference type="SAM" id="MobiDB-lite"/>
    </source>
</evidence>
<accession>A0A9W9QUU3</accession>
<evidence type="ECO:0000313" key="3">
    <source>
        <dbReference type="Proteomes" id="UP001147695"/>
    </source>
</evidence>
<dbReference type="SUPFAM" id="SSF57959">
    <property type="entry name" value="Leucine zipper domain"/>
    <property type="match status" value="1"/>
</dbReference>
<feature type="region of interest" description="Disordered" evidence="1">
    <location>
        <begin position="1"/>
        <end position="43"/>
    </location>
</feature>
<feature type="compositionally biased region" description="Basic and acidic residues" evidence="1">
    <location>
        <begin position="10"/>
        <end position="32"/>
    </location>
</feature>
<organism evidence="2 3">
    <name type="scientific">Penicillium brevicompactum</name>
    <dbReference type="NCBI Taxonomy" id="5074"/>
    <lineage>
        <taxon>Eukaryota</taxon>
        <taxon>Fungi</taxon>
        <taxon>Dikarya</taxon>
        <taxon>Ascomycota</taxon>
        <taxon>Pezizomycotina</taxon>
        <taxon>Eurotiomycetes</taxon>
        <taxon>Eurotiomycetidae</taxon>
        <taxon>Eurotiales</taxon>
        <taxon>Aspergillaceae</taxon>
        <taxon>Penicillium</taxon>
    </lineage>
</organism>
<proteinExistence type="predicted"/>
<dbReference type="GO" id="GO:0003700">
    <property type="term" value="F:DNA-binding transcription factor activity"/>
    <property type="evidence" value="ECO:0007669"/>
    <property type="project" value="InterPro"/>
</dbReference>